<reference evidence="3" key="1">
    <citation type="submission" date="2020-12" db="EMBL/GenBank/DDBJ databases">
        <title>Enhanced detection system for hospital associated transmission using whole genome sequencing surveillance.</title>
        <authorList>
            <person name="Harrison L.H."/>
            <person name="Van Tyne D."/>
            <person name="Marsh J.W."/>
            <person name="Griffith M.P."/>
            <person name="Snyder D.J."/>
            <person name="Cooper V.S."/>
            <person name="Mustapha M."/>
        </authorList>
    </citation>
    <scope>NUCLEOTIDE SEQUENCE</scope>
    <source>
        <strain evidence="3">PSB00042</strain>
    </source>
</reference>
<dbReference type="PIRSF" id="PIRSF016487">
    <property type="entry name" value="CYTH_UCP016487"/>
    <property type="match status" value="1"/>
</dbReference>
<evidence type="ECO:0000256" key="1">
    <source>
        <dbReference type="PIRSR" id="PIRSR016487-1"/>
    </source>
</evidence>
<evidence type="ECO:0000259" key="2">
    <source>
        <dbReference type="PROSITE" id="PS51707"/>
    </source>
</evidence>
<dbReference type="SMART" id="SM01118">
    <property type="entry name" value="CYTH"/>
    <property type="match status" value="1"/>
</dbReference>
<dbReference type="AlphaFoldDB" id="A0A8I1ECF2"/>
<dbReference type="InterPro" id="IPR033469">
    <property type="entry name" value="CYTH-like_dom_sf"/>
</dbReference>
<organism evidence="3 4">
    <name type="scientific">Pseudomonas putida</name>
    <name type="common">Arthrobacter siderocapsulatus</name>
    <dbReference type="NCBI Taxonomy" id="303"/>
    <lineage>
        <taxon>Bacteria</taxon>
        <taxon>Pseudomonadati</taxon>
        <taxon>Pseudomonadota</taxon>
        <taxon>Gammaproteobacteria</taxon>
        <taxon>Pseudomonadales</taxon>
        <taxon>Pseudomonadaceae</taxon>
        <taxon>Pseudomonas</taxon>
    </lineage>
</organism>
<dbReference type="CDD" id="cd07891">
    <property type="entry name" value="CYTH-like_CthTTM-like_1"/>
    <property type="match status" value="1"/>
</dbReference>
<dbReference type="Pfam" id="PF01928">
    <property type="entry name" value="CYTH"/>
    <property type="match status" value="1"/>
</dbReference>
<dbReference type="Gene3D" id="2.40.320.10">
    <property type="entry name" value="Hypothetical Protein Pfu-838710-001"/>
    <property type="match status" value="1"/>
</dbReference>
<dbReference type="PROSITE" id="PS51707">
    <property type="entry name" value="CYTH"/>
    <property type="match status" value="1"/>
</dbReference>
<dbReference type="SUPFAM" id="SSF55154">
    <property type="entry name" value="CYTH-like phosphatases"/>
    <property type="match status" value="1"/>
</dbReference>
<evidence type="ECO:0000313" key="3">
    <source>
        <dbReference type="EMBL" id="MBI6882797.1"/>
    </source>
</evidence>
<dbReference type="InterPro" id="IPR012042">
    <property type="entry name" value="NeuTTM/CthTTM-like"/>
</dbReference>
<gene>
    <name evidence="3" type="ORF">JEU22_02635</name>
</gene>
<dbReference type="InterPro" id="IPR023577">
    <property type="entry name" value="CYTH_domain"/>
</dbReference>
<dbReference type="PANTHER" id="PTHR40114">
    <property type="entry name" value="SLR0698 PROTEIN"/>
    <property type="match status" value="1"/>
</dbReference>
<accession>A0A8I1ECF2</accession>
<comment type="caution">
    <text evidence="3">The sequence shown here is derived from an EMBL/GenBank/DDBJ whole genome shotgun (WGS) entry which is preliminary data.</text>
</comment>
<dbReference type="EMBL" id="JAEHTE010000002">
    <property type="protein sequence ID" value="MBI6882797.1"/>
    <property type="molecule type" value="Genomic_DNA"/>
</dbReference>
<feature type="domain" description="CYTH" evidence="2">
    <location>
        <begin position="2"/>
        <end position="150"/>
    </location>
</feature>
<protein>
    <submittedName>
        <fullName evidence="3">CYTH domain-containing protein</fullName>
    </submittedName>
</protein>
<dbReference type="Proteomes" id="UP000637061">
    <property type="component" value="Unassembled WGS sequence"/>
</dbReference>
<name>A0A8I1ECF2_PSEPU</name>
<proteinExistence type="predicted"/>
<dbReference type="PANTHER" id="PTHR40114:SF1">
    <property type="entry name" value="SLR0698 PROTEIN"/>
    <property type="match status" value="1"/>
</dbReference>
<feature type="active site" description="Proton acceptor" evidence="1">
    <location>
        <position position="30"/>
    </location>
</feature>
<sequence length="161" mass="18622">MLVEIERKFRVKNDSFIAMAAKSLLISQGYLCSAIERTVRVRVQDREAFITVKGIGDATGASRFEWEKSIDPDEAMALMRLTEPSPIEKRRYRVLCGAHWWDVDVFLGDNEGLILAEVELTSIDESFEKPDWLGEEVTGDPRFYNSYLSKKPFKNWSEHER</sequence>
<evidence type="ECO:0000313" key="4">
    <source>
        <dbReference type="Proteomes" id="UP000637061"/>
    </source>
</evidence>
<dbReference type="RefSeq" id="WP_198746422.1">
    <property type="nucleotide sequence ID" value="NZ_JAEHTE010000002.1"/>
</dbReference>